<name>A0AAV2Q630_MEGNR</name>
<dbReference type="PROSITE" id="PS00134">
    <property type="entry name" value="TRYPSIN_HIS"/>
    <property type="match status" value="1"/>
</dbReference>
<comment type="caution">
    <text evidence="8">The sequence shown here is derived from an EMBL/GenBank/DDBJ whole genome shotgun (WGS) entry which is preliminary data.</text>
</comment>
<gene>
    <name evidence="8" type="ORF">MNOR_LOCUS8862</name>
</gene>
<evidence type="ECO:0000256" key="1">
    <source>
        <dbReference type="ARBA" id="ARBA00004613"/>
    </source>
</evidence>
<dbReference type="GO" id="GO:0006508">
    <property type="term" value="P:proteolysis"/>
    <property type="evidence" value="ECO:0007669"/>
    <property type="project" value="UniProtKB-KW"/>
</dbReference>
<dbReference type="AlphaFoldDB" id="A0AAV2Q630"/>
<dbReference type="FunFam" id="2.40.10.10:FF:000068">
    <property type="entry name" value="transmembrane protease serine 2"/>
    <property type="match status" value="1"/>
</dbReference>
<evidence type="ECO:0000256" key="4">
    <source>
        <dbReference type="ARBA" id="ARBA00022801"/>
    </source>
</evidence>
<organism evidence="8 9">
    <name type="scientific">Meganyctiphanes norvegica</name>
    <name type="common">Northern krill</name>
    <name type="synonym">Thysanopoda norvegica</name>
    <dbReference type="NCBI Taxonomy" id="48144"/>
    <lineage>
        <taxon>Eukaryota</taxon>
        <taxon>Metazoa</taxon>
        <taxon>Ecdysozoa</taxon>
        <taxon>Arthropoda</taxon>
        <taxon>Crustacea</taxon>
        <taxon>Multicrustacea</taxon>
        <taxon>Malacostraca</taxon>
        <taxon>Eumalacostraca</taxon>
        <taxon>Eucarida</taxon>
        <taxon>Euphausiacea</taxon>
        <taxon>Euphausiidae</taxon>
        <taxon>Meganyctiphanes</taxon>
    </lineage>
</organism>
<keyword evidence="3" id="KW-0645">Protease</keyword>
<dbReference type="GO" id="GO:0005615">
    <property type="term" value="C:extracellular space"/>
    <property type="evidence" value="ECO:0007669"/>
    <property type="project" value="TreeGrafter"/>
</dbReference>
<evidence type="ECO:0000313" key="8">
    <source>
        <dbReference type="EMBL" id="CAL4072555.1"/>
    </source>
</evidence>
<reference evidence="8 9" key="1">
    <citation type="submission" date="2024-05" db="EMBL/GenBank/DDBJ databases">
        <authorList>
            <person name="Wallberg A."/>
        </authorList>
    </citation>
    <scope>NUCLEOTIDE SEQUENCE [LARGE SCALE GENOMIC DNA]</scope>
</reference>
<protein>
    <recommendedName>
        <fullName evidence="7">Peptidase S1 domain-containing protein</fullName>
    </recommendedName>
</protein>
<dbReference type="Gene3D" id="2.40.10.10">
    <property type="entry name" value="Trypsin-like serine proteases"/>
    <property type="match status" value="1"/>
</dbReference>
<evidence type="ECO:0000256" key="2">
    <source>
        <dbReference type="ARBA" id="ARBA00022525"/>
    </source>
</evidence>
<dbReference type="InterPro" id="IPR001254">
    <property type="entry name" value="Trypsin_dom"/>
</dbReference>
<dbReference type="PANTHER" id="PTHR24264:SF65">
    <property type="entry name" value="SRCR DOMAIN-CONTAINING PROTEIN"/>
    <property type="match status" value="1"/>
</dbReference>
<keyword evidence="5" id="KW-0720">Serine protease</keyword>
<dbReference type="SUPFAM" id="SSF50494">
    <property type="entry name" value="Trypsin-like serine proteases"/>
    <property type="match status" value="1"/>
</dbReference>
<sequence length="111" mass="12277">MSGRVVGGFPSQAHSHPWLATLFNGAKQFCGGSLIDKTHILTAAHCIAHMSSHDVSRLRVRLGAHNIQTTEASAQDFKVKKVVRHKDYDARKLFNPFKSGVDFGSFLRLNC</sequence>
<keyword evidence="2" id="KW-0964">Secreted</keyword>
<feature type="domain" description="Peptidase S1" evidence="7">
    <location>
        <begin position="5"/>
        <end position="111"/>
    </location>
</feature>
<keyword evidence="9" id="KW-1185">Reference proteome</keyword>
<dbReference type="PANTHER" id="PTHR24264">
    <property type="entry name" value="TRYPSIN-RELATED"/>
    <property type="match status" value="1"/>
</dbReference>
<dbReference type="EMBL" id="CAXKWB010004186">
    <property type="protein sequence ID" value="CAL4072555.1"/>
    <property type="molecule type" value="Genomic_DNA"/>
</dbReference>
<dbReference type="Pfam" id="PF00089">
    <property type="entry name" value="Trypsin"/>
    <property type="match status" value="1"/>
</dbReference>
<dbReference type="InterPro" id="IPR050127">
    <property type="entry name" value="Serine_Proteases_S1"/>
</dbReference>
<comment type="subcellular location">
    <subcellularLocation>
        <location evidence="1">Secreted</location>
    </subcellularLocation>
</comment>
<evidence type="ECO:0000256" key="5">
    <source>
        <dbReference type="ARBA" id="ARBA00022825"/>
    </source>
</evidence>
<feature type="non-terminal residue" evidence="8">
    <location>
        <position position="111"/>
    </location>
</feature>
<dbReference type="InterPro" id="IPR018114">
    <property type="entry name" value="TRYPSIN_HIS"/>
</dbReference>
<accession>A0AAV2Q630</accession>
<evidence type="ECO:0000256" key="3">
    <source>
        <dbReference type="ARBA" id="ARBA00022670"/>
    </source>
</evidence>
<evidence type="ECO:0000256" key="6">
    <source>
        <dbReference type="ARBA" id="ARBA00023157"/>
    </source>
</evidence>
<dbReference type="InterPro" id="IPR009003">
    <property type="entry name" value="Peptidase_S1_PA"/>
</dbReference>
<dbReference type="InterPro" id="IPR043504">
    <property type="entry name" value="Peptidase_S1_PA_chymotrypsin"/>
</dbReference>
<evidence type="ECO:0000313" key="9">
    <source>
        <dbReference type="Proteomes" id="UP001497623"/>
    </source>
</evidence>
<dbReference type="Proteomes" id="UP001497623">
    <property type="component" value="Unassembled WGS sequence"/>
</dbReference>
<proteinExistence type="predicted"/>
<dbReference type="GO" id="GO:0004252">
    <property type="term" value="F:serine-type endopeptidase activity"/>
    <property type="evidence" value="ECO:0007669"/>
    <property type="project" value="InterPro"/>
</dbReference>
<dbReference type="PROSITE" id="PS50240">
    <property type="entry name" value="TRYPSIN_DOM"/>
    <property type="match status" value="1"/>
</dbReference>
<evidence type="ECO:0000259" key="7">
    <source>
        <dbReference type="PROSITE" id="PS50240"/>
    </source>
</evidence>
<keyword evidence="4" id="KW-0378">Hydrolase</keyword>
<keyword evidence="6" id="KW-1015">Disulfide bond</keyword>